<accession>A0AAV4GPC3</accession>
<comment type="caution">
    <text evidence="1">The sequence shown here is derived from an EMBL/GenBank/DDBJ whole genome shotgun (WGS) entry which is preliminary data.</text>
</comment>
<evidence type="ECO:0000313" key="2">
    <source>
        <dbReference type="Proteomes" id="UP000762676"/>
    </source>
</evidence>
<proteinExistence type="predicted"/>
<protein>
    <submittedName>
        <fullName evidence="1">Uncharacterized protein</fullName>
    </submittedName>
</protein>
<keyword evidence="2" id="KW-1185">Reference proteome</keyword>
<reference evidence="1 2" key="1">
    <citation type="journal article" date="2021" name="Elife">
        <title>Chloroplast acquisition without the gene transfer in kleptoplastic sea slugs, Plakobranchus ocellatus.</title>
        <authorList>
            <person name="Maeda T."/>
            <person name="Takahashi S."/>
            <person name="Yoshida T."/>
            <person name="Shimamura S."/>
            <person name="Takaki Y."/>
            <person name="Nagai Y."/>
            <person name="Toyoda A."/>
            <person name="Suzuki Y."/>
            <person name="Arimoto A."/>
            <person name="Ishii H."/>
            <person name="Satoh N."/>
            <person name="Nishiyama T."/>
            <person name="Hasebe M."/>
            <person name="Maruyama T."/>
            <person name="Minagawa J."/>
            <person name="Obokata J."/>
            <person name="Shigenobu S."/>
        </authorList>
    </citation>
    <scope>NUCLEOTIDE SEQUENCE [LARGE SCALE GENOMIC DNA]</scope>
</reference>
<dbReference type="Proteomes" id="UP000762676">
    <property type="component" value="Unassembled WGS sequence"/>
</dbReference>
<gene>
    <name evidence="1" type="ORF">ElyMa_000751200</name>
</gene>
<organism evidence="1 2">
    <name type="scientific">Elysia marginata</name>
    <dbReference type="NCBI Taxonomy" id="1093978"/>
    <lineage>
        <taxon>Eukaryota</taxon>
        <taxon>Metazoa</taxon>
        <taxon>Spiralia</taxon>
        <taxon>Lophotrochozoa</taxon>
        <taxon>Mollusca</taxon>
        <taxon>Gastropoda</taxon>
        <taxon>Heterobranchia</taxon>
        <taxon>Euthyneura</taxon>
        <taxon>Panpulmonata</taxon>
        <taxon>Sacoglossa</taxon>
        <taxon>Placobranchoidea</taxon>
        <taxon>Plakobranchidae</taxon>
        <taxon>Elysia</taxon>
    </lineage>
</organism>
<evidence type="ECO:0000313" key="1">
    <source>
        <dbReference type="EMBL" id="GFR87622.1"/>
    </source>
</evidence>
<dbReference type="AlphaFoldDB" id="A0AAV4GPC3"/>
<name>A0AAV4GPC3_9GAST</name>
<dbReference type="EMBL" id="BMAT01001525">
    <property type="protein sequence ID" value="GFR87622.1"/>
    <property type="molecule type" value="Genomic_DNA"/>
</dbReference>
<sequence length="142" mass="16220">MSATCLVWIILTSLFSFFPMRRKSQKWGKKPFFHLLTLVSMTNLAAEVKDLTISLVNKETAYDAERDNVNLPLARVRERHFSAHQQRMVENPEDNVTSVMTKQKRLACQPEKGKTKGNFLNSGALCVKLDFALTVLKYTTPK</sequence>